<name>A0A7W8YCZ2_9MICC</name>
<gene>
    <name evidence="2" type="ORF">BKA12_002010</name>
</gene>
<protein>
    <recommendedName>
        <fullName evidence="1">DUF2087 domain-containing protein</fullName>
    </recommendedName>
</protein>
<comment type="caution">
    <text evidence="2">The sequence shown here is derived from an EMBL/GenBank/DDBJ whole genome shotgun (WGS) entry which is preliminary data.</text>
</comment>
<reference evidence="2 3" key="1">
    <citation type="submission" date="2020-08" db="EMBL/GenBank/DDBJ databases">
        <title>Sequencing the genomes of 1000 actinobacteria strains.</title>
        <authorList>
            <person name="Klenk H.-P."/>
        </authorList>
    </citation>
    <scope>NUCLEOTIDE SEQUENCE [LARGE SCALE GENOMIC DNA]</scope>
    <source>
        <strain evidence="2 3">DSM 23694</strain>
    </source>
</reference>
<organism evidence="2 3">
    <name type="scientific">Neomicrococcus lactis</name>
    <dbReference type="NCBI Taxonomy" id="732241"/>
    <lineage>
        <taxon>Bacteria</taxon>
        <taxon>Bacillati</taxon>
        <taxon>Actinomycetota</taxon>
        <taxon>Actinomycetes</taxon>
        <taxon>Micrococcales</taxon>
        <taxon>Micrococcaceae</taxon>
        <taxon>Neomicrococcus</taxon>
    </lineage>
</organism>
<accession>A0A7W8YCZ2</accession>
<evidence type="ECO:0000313" key="2">
    <source>
        <dbReference type="EMBL" id="MBB5598930.1"/>
    </source>
</evidence>
<dbReference type="InterPro" id="IPR018656">
    <property type="entry name" value="DUF2087"/>
</dbReference>
<proteinExistence type="predicted"/>
<dbReference type="Pfam" id="PF09860">
    <property type="entry name" value="DUF2087"/>
    <property type="match status" value="1"/>
</dbReference>
<dbReference type="EMBL" id="JACHBL010000001">
    <property type="protein sequence ID" value="MBB5598930.1"/>
    <property type="molecule type" value="Genomic_DNA"/>
</dbReference>
<evidence type="ECO:0000259" key="1">
    <source>
        <dbReference type="Pfam" id="PF09860"/>
    </source>
</evidence>
<dbReference type="Proteomes" id="UP000523863">
    <property type="component" value="Unassembled WGS sequence"/>
</dbReference>
<dbReference type="AlphaFoldDB" id="A0A7W8YCZ2"/>
<keyword evidence="3" id="KW-1185">Reference proteome</keyword>
<evidence type="ECO:0000313" key="3">
    <source>
        <dbReference type="Proteomes" id="UP000523863"/>
    </source>
</evidence>
<feature type="domain" description="DUF2087" evidence="1">
    <location>
        <begin position="2"/>
        <end position="29"/>
    </location>
</feature>
<sequence>MFIQDVALVRRDGVDSGFLSRSADGARYTLES</sequence>